<comment type="subcellular location">
    <subcellularLocation>
        <location evidence="1">Membrane</location>
        <topology evidence="1">Multi-pass membrane protein</topology>
    </subcellularLocation>
</comment>
<evidence type="ECO:0000313" key="6">
    <source>
        <dbReference type="EMBL" id="GAA4788840.1"/>
    </source>
</evidence>
<evidence type="ECO:0000256" key="1">
    <source>
        <dbReference type="ARBA" id="ARBA00004141"/>
    </source>
</evidence>
<keyword evidence="3" id="KW-0812">Transmembrane</keyword>
<reference evidence="7" key="1">
    <citation type="journal article" date="2019" name="Int. J. Syst. Evol. Microbiol.">
        <title>The Global Catalogue of Microorganisms (GCM) 10K type strain sequencing project: providing services to taxonomists for standard genome sequencing and annotation.</title>
        <authorList>
            <consortium name="The Broad Institute Genomics Platform"/>
            <consortium name="The Broad Institute Genome Sequencing Center for Infectious Disease"/>
            <person name="Wu L."/>
            <person name="Ma J."/>
        </authorList>
    </citation>
    <scope>NUCLEOTIDE SEQUENCE [LARGE SCALE GENOMIC DNA]</scope>
    <source>
        <strain evidence="7">JCM 17979</strain>
    </source>
</reference>
<keyword evidence="4" id="KW-1133">Transmembrane helix</keyword>
<comment type="similarity">
    <text evidence="2">Belongs to the autoinducer-2 exporter (AI-2E) (TC 2.A.86) family.</text>
</comment>
<keyword evidence="5" id="KW-0472">Membrane</keyword>
<dbReference type="Pfam" id="PF01594">
    <property type="entry name" value="AI-2E_transport"/>
    <property type="match status" value="1"/>
</dbReference>
<dbReference type="Proteomes" id="UP001500928">
    <property type="component" value="Unassembled WGS sequence"/>
</dbReference>
<organism evidence="6 7">
    <name type="scientific">Actinomycetospora chlora</name>
    <dbReference type="NCBI Taxonomy" id="663608"/>
    <lineage>
        <taxon>Bacteria</taxon>
        <taxon>Bacillati</taxon>
        <taxon>Actinomycetota</taxon>
        <taxon>Actinomycetes</taxon>
        <taxon>Pseudonocardiales</taxon>
        <taxon>Pseudonocardiaceae</taxon>
        <taxon>Actinomycetospora</taxon>
    </lineage>
</organism>
<sequence length="84" mass="9099">MLSGVVIALFVLFFFLKEGNGMWRAVVAVGPAAHRDRLEAAGRQGWETLSRYVRGVVVIAVSDAVLTAVALRTDEASREPDPES</sequence>
<gene>
    <name evidence="6" type="ORF">GCM10023200_24300</name>
</gene>
<dbReference type="EMBL" id="BAABHO010000016">
    <property type="protein sequence ID" value="GAA4788840.1"/>
    <property type="molecule type" value="Genomic_DNA"/>
</dbReference>
<evidence type="ECO:0000256" key="4">
    <source>
        <dbReference type="ARBA" id="ARBA00022989"/>
    </source>
</evidence>
<accession>A0ABP9B0N7</accession>
<evidence type="ECO:0000256" key="5">
    <source>
        <dbReference type="ARBA" id="ARBA00023136"/>
    </source>
</evidence>
<evidence type="ECO:0000313" key="7">
    <source>
        <dbReference type="Proteomes" id="UP001500928"/>
    </source>
</evidence>
<comment type="caution">
    <text evidence="6">The sequence shown here is derived from an EMBL/GenBank/DDBJ whole genome shotgun (WGS) entry which is preliminary data.</text>
</comment>
<keyword evidence="7" id="KW-1185">Reference proteome</keyword>
<protein>
    <submittedName>
        <fullName evidence="6">Uncharacterized protein</fullName>
    </submittedName>
</protein>
<dbReference type="InterPro" id="IPR002549">
    <property type="entry name" value="AI-2E-like"/>
</dbReference>
<name>A0ABP9B0N7_9PSEU</name>
<evidence type="ECO:0000256" key="3">
    <source>
        <dbReference type="ARBA" id="ARBA00022692"/>
    </source>
</evidence>
<evidence type="ECO:0000256" key="2">
    <source>
        <dbReference type="ARBA" id="ARBA00009773"/>
    </source>
</evidence>
<proteinExistence type="inferred from homology"/>